<protein>
    <submittedName>
        <fullName evidence="1">Uncharacterized protein</fullName>
    </submittedName>
</protein>
<dbReference type="AlphaFoldDB" id="A0AAE4L2J7"/>
<dbReference type="Proteomes" id="UP001180842">
    <property type="component" value="Unassembled WGS sequence"/>
</dbReference>
<organism evidence="1 2">
    <name type="scientific">Enterococcus pseudoavium</name>
    <dbReference type="NCBI Taxonomy" id="44007"/>
    <lineage>
        <taxon>Bacteria</taxon>
        <taxon>Bacillati</taxon>
        <taxon>Bacillota</taxon>
        <taxon>Bacilli</taxon>
        <taxon>Lactobacillales</taxon>
        <taxon>Enterococcaceae</taxon>
        <taxon>Enterococcus</taxon>
    </lineage>
</organism>
<name>A0AAE4L2J7_9ENTE</name>
<sequence>MNYSKRCKITINTTQPGYLGEDEVISETKIVPCSQSLLSASDQVNIFGKYTKSAFELHLQGNYDQIDEIEYEGVRRSIFDVRFHRNSTVVIVS</sequence>
<dbReference type="RefSeq" id="WP_311797457.1">
    <property type="nucleotide sequence ID" value="NZ_JARQAI010000024.1"/>
</dbReference>
<gene>
    <name evidence="1" type="ORF">P7H00_12630</name>
</gene>
<accession>A0AAE4L2J7</accession>
<evidence type="ECO:0000313" key="2">
    <source>
        <dbReference type="Proteomes" id="UP001180842"/>
    </source>
</evidence>
<dbReference type="EMBL" id="JARQAI010000024">
    <property type="protein sequence ID" value="MDT2737956.1"/>
    <property type="molecule type" value="Genomic_DNA"/>
</dbReference>
<proteinExistence type="predicted"/>
<reference evidence="1" key="1">
    <citation type="submission" date="2023-03" db="EMBL/GenBank/DDBJ databases">
        <authorList>
            <person name="Shen W."/>
            <person name="Cai J."/>
        </authorList>
    </citation>
    <scope>NUCLEOTIDE SEQUENCE</scope>
    <source>
        <strain evidence="1">P69-2</strain>
    </source>
</reference>
<comment type="caution">
    <text evidence="1">The sequence shown here is derived from an EMBL/GenBank/DDBJ whole genome shotgun (WGS) entry which is preliminary data.</text>
</comment>
<evidence type="ECO:0000313" key="1">
    <source>
        <dbReference type="EMBL" id="MDT2737956.1"/>
    </source>
</evidence>